<keyword evidence="1" id="KW-0812">Transmembrane</keyword>
<reference evidence="2 3" key="1">
    <citation type="submission" date="2017-09" db="EMBL/GenBank/DDBJ databases">
        <authorList>
            <person name="Ehlers B."/>
            <person name="Leendertz F.H."/>
        </authorList>
    </citation>
    <scope>NUCLEOTIDE SEQUENCE [LARGE SCALE GENOMIC DNA]</scope>
    <source>
        <strain evidence="2 3">DSM 46844</strain>
    </source>
</reference>
<keyword evidence="3" id="KW-1185">Reference proteome</keyword>
<protein>
    <recommendedName>
        <fullName evidence="4">DUF4190 domain-containing protein</fullName>
    </recommendedName>
</protein>
<evidence type="ECO:0000256" key="1">
    <source>
        <dbReference type="SAM" id="Phobius"/>
    </source>
</evidence>
<sequence>MASGQAIAGFICGLLGAVLFWLPVIGLVLGVLGTVFGALGIGAARAVRAPTGMAWAGLFLGMCAVGWSVMFMVILVTP</sequence>
<dbReference type="AlphaFoldDB" id="A0A285EIT0"/>
<proteinExistence type="predicted"/>
<evidence type="ECO:0000313" key="3">
    <source>
        <dbReference type="Proteomes" id="UP000219514"/>
    </source>
</evidence>
<keyword evidence="1" id="KW-1133">Transmembrane helix</keyword>
<evidence type="ECO:0000313" key="2">
    <source>
        <dbReference type="EMBL" id="SNX97936.1"/>
    </source>
</evidence>
<feature type="transmembrane region" description="Helical" evidence="1">
    <location>
        <begin position="53"/>
        <end position="76"/>
    </location>
</feature>
<dbReference type="EMBL" id="OBDO01000009">
    <property type="protein sequence ID" value="SNX97936.1"/>
    <property type="molecule type" value="Genomic_DNA"/>
</dbReference>
<name>A0A285EIT0_9ACTN</name>
<keyword evidence="1" id="KW-0472">Membrane</keyword>
<evidence type="ECO:0008006" key="4">
    <source>
        <dbReference type="Google" id="ProtNLM"/>
    </source>
</evidence>
<dbReference type="Proteomes" id="UP000219514">
    <property type="component" value="Unassembled WGS sequence"/>
</dbReference>
<accession>A0A285EIT0</accession>
<gene>
    <name evidence="2" type="ORF">SAMN06893097_10916</name>
</gene>
<organism evidence="2 3">
    <name type="scientific">Geodermatophilus sabuli</name>
    <dbReference type="NCBI Taxonomy" id="1564158"/>
    <lineage>
        <taxon>Bacteria</taxon>
        <taxon>Bacillati</taxon>
        <taxon>Actinomycetota</taxon>
        <taxon>Actinomycetes</taxon>
        <taxon>Geodermatophilales</taxon>
        <taxon>Geodermatophilaceae</taxon>
        <taxon>Geodermatophilus</taxon>
    </lineage>
</organism>
<feature type="transmembrane region" description="Helical" evidence="1">
    <location>
        <begin position="20"/>
        <end position="41"/>
    </location>
</feature>